<dbReference type="EMBL" id="SDDZ01000007">
    <property type="protein sequence ID" value="RXJ49401.1"/>
    <property type="molecule type" value="Genomic_DNA"/>
</dbReference>
<dbReference type="Gene3D" id="3.30.530.20">
    <property type="match status" value="1"/>
</dbReference>
<evidence type="ECO:0000313" key="1">
    <source>
        <dbReference type="EMBL" id="RXJ49401.1"/>
    </source>
</evidence>
<evidence type="ECO:0000313" key="2">
    <source>
        <dbReference type="Proteomes" id="UP000289792"/>
    </source>
</evidence>
<dbReference type="RefSeq" id="WP_129017802.1">
    <property type="nucleotide sequence ID" value="NZ_SDDZ01000007.1"/>
</dbReference>
<accession>A0A4Q0XF31</accession>
<dbReference type="GO" id="GO:0051301">
    <property type="term" value="P:cell division"/>
    <property type="evidence" value="ECO:0007669"/>
    <property type="project" value="UniProtKB-KW"/>
</dbReference>
<dbReference type="AlphaFoldDB" id="A0A4Q0XF31"/>
<sequence length="159" mass="18454">MPKIILTTTIKADKLIVFDLARSIDLHKISTENTKETAISGRTSGLIILNESVVWRAKHFGFYHILTSKITAYNFPNYFTDEMVTGIFKSFKHEHHFKDIHGVTVMTDIFSFVSPFGILGKLANYLFLKKYMTNFLRDRNQVIKEFAESNKWKTVLQKN</sequence>
<dbReference type="SUPFAM" id="SSF55961">
    <property type="entry name" value="Bet v1-like"/>
    <property type="match status" value="1"/>
</dbReference>
<keyword evidence="1" id="KW-0132">Cell division</keyword>
<comment type="caution">
    <text evidence="1">The sequence shown here is derived from an EMBL/GenBank/DDBJ whole genome shotgun (WGS) entry which is preliminary data.</text>
</comment>
<name>A0A4Q0XF31_9FLAO</name>
<dbReference type="InterPro" id="IPR023393">
    <property type="entry name" value="START-like_dom_sf"/>
</dbReference>
<protein>
    <submittedName>
        <fullName evidence="1">Cell division protein</fullName>
    </submittedName>
</protein>
<dbReference type="OrthoDB" id="9801773at2"/>
<reference evidence="1 2" key="1">
    <citation type="submission" date="2019-01" db="EMBL/GenBank/DDBJ databases">
        <title>Genome sequence of the Antarctic species Gelidibacter gilvus ACAM 158(T).</title>
        <authorList>
            <person name="Bowman J.P."/>
        </authorList>
    </citation>
    <scope>NUCLEOTIDE SEQUENCE [LARGE SCALE GENOMIC DNA]</scope>
    <source>
        <strain evidence="1 2">IC158</strain>
    </source>
</reference>
<gene>
    <name evidence="1" type="ORF">ESZ48_12340</name>
</gene>
<keyword evidence="1" id="KW-0131">Cell cycle</keyword>
<organism evidence="1 2">
    <name type="scientific">Gelidibacter gilvus</name>
    <dbReference type="NCBI Taxonomy" id="59602"/>
    <lineage>
        <taxon>Bacteria</taxon>
        <taxon>Pseudomonadati</taxon>
        <taxon>Bacteroidota</taxon>
        <taxon>Flavobacteriia</taxon>
        <taxon>Flavobacteriales</taxon>
        <taxon>Flavobacteriaceae</taxon>
        <taxon>Gelidibacter</taxon>
    </lineage>
</organism>
<dbReference type="Proteomes" id="UP000289792">
    <property type="component" value="Unassembled WGS sequence"/>
</dbReference>
<keyword evidence="2" id="KW-1185">Reference proteome</keyword>
<proteinExistence type="predicted"/>
<dbReference type="CDD" id="cd07820">
    <property type="entry name" value="SRPBCC_3"/>
    <property type="match status" value="1"/>
</dbReference>